<dbReference type="OrthoDB" id="2142724at2759"/>
<feature type="domain" description="Tc1-like transposase DDE" evidence="1">
    <location>
        <begin position="1"/>
        <end position="64"/>
    </location>
</feature>
<evidence type="ECO:0000313" key="2">
    <source>
        <dbReference type="EMBL" id="KIJ10236.1"/>
    </source>
</evidence>
<accession>A0A0C9TSS9</accession>
<sequence length="66" mass="7392">MLPAITVNGIIYSHVKVGGYDGAQFVEYLEGLMQVMNPYPAPNSVLVMDNCKIHHVEGVRELCDQW</sequence>
<dbReference type="Pfam" id="PF13358">
    <property type="entry name" value="DDE_3"/>
    <property type="match status" value="1"/>
</dbReference>
<name>A0A0C9TSS9_PAXIN</name>
<proteinExistence type="predicted"/>
<dbReference type="Gene3D" id="3.30.420.10">
    <property type="entry name" value="Ribonuclease H-like superfamily/Ribonuclease H"/>
    <property type="match status" value="1"/>
</dbReference>
<keyword evidence="3" id="KW-1185">Reference proteome</keyword>
<reference evidence="2 3" key="1">
    <citation type="submission" date="2014-06" db="EMBL/GenBank/DDBJ databases">
        <authorList>
            <consortium name="DOE Joint Genome Institute"/>
            <person name="Kuo A."/>
            <person name="Kohler A."/>
            <person name="Nagy L.G."/>
            <person name="Floudas D."/>
            <person name="Copeland A."/>
            <person name="Barry K.W."/>
            <person name="Cichocki N."/>
            <person name="Veneault-Fourrey C."/>
            <person name="LaButti K."/>
            <person name="Lindquist E.A."/>
            <person name="Lipzen A."/>
            <person name="Lundell T."/>
            <person name="Morin E."/>
            <person name="Murat C."/>
            <person name="Sun H."/>
            <person name="Tunlid A."/>
            <person name="Henrissat B."/>
            <person name="Grigoriev I.V."/>
            <person name="Hibbett D.S."/>
            <person name="Martin F."/>
            <person name="Nordberg H.P."/>
            <person name="Cantor M.N."/>
            <person name="Hua S.X."/>
        </authorList>
    </citation>
    <scope>NUCLEOTIDE SEQUENCE [LARGE SCALE GENOMIC DNA]</scope>
    <source>
        <strain evidence="2 3">ATCC 200175</strain>
    </source>
</reference>
<dbReference type="GO" id="GO:0003676">
    <property type="term" value="F:nucleic acid binding"/>
    <property type="evidence" value="ECO:0007669"/>
    <property type="project" value="InterPro"/>
</dbReference>
<dbReference type="InterPro" id="IPR038717">
    <property type="entry name" value="Tc1-like_DDE_dom"/>
</dbReference>
<dbReference type="Proteomes" id="UP000053647">
    <property type="component" value="Unassembled WGS sequence"/>
</dbReference>
<gene>
    <name evidence="2" type="ORF">PAXINDRAFT_86358</name>
</gene>
<evidence type="ECO:0000259" key="1">
    <source>
        <dbReference type="Pfam" id="PF13358"/>
    </source>
</evidence>
<dbReference type="HOGENOM" id="CLU_188058_0_0_1"/>
<dbReference type="EMBL" id="KN819412">
    <property type="protein sequence ID" value="KIJ10236.1"/>
    <property type="molecule type" value="Genomic_DNA"/>
</dbReference>
<reference evidence="3" key="2">
    <citation type="submission" date="2015-01" db="EMBL/GenBank/DDBJ databases">
        <title>Evolutionary Origins and Diversification of the Mycorrhizal Mutualists.</title>
        <authorList>
            <consortium name="DOE Joint Genome Institute"/>
            <consortium name="Mycorrhizal Genomics Consortium"/>
            <person name="Kohler A."/>
            <person name="Kuo A."/>
            <person name="Nagy L.G."/>
            <person name="Floudas D."/>
            <person name="Copeland A."/>
            <person name="Barry K.W."/>
            <person name="Cichocki N."/>
            <person name="Veneault-Fourrey C."/>
            <person name="LaButti K."/>
            <person name="Lindquist E.A."/>
            <person name="Lipzen A."/>
            <person name="Lundell T."/>
            <person name="Morin E."/>
            <person name="Murat C."/>
            <person name="Riley R."/>
            <person name="Ohm R."/>
            <person name="Sun H."/>
            <person name="Tunlid A."/>
            <person name="Henrissat B."/>
            <person name="Grigoriev I.V."/>
            <person name="Hibbett D.S."/>
            <person name="Martin F."/>
        </authorList>
    </citation>
    <scope>NUCLEOTIDE SEQUENCE [LARGE SCALE GENOMIC DNA]</scope>
    <source>
        <strain evidence="3">ATCC 200175</strain>
    </source>
</reference>
<evidence type="ECO:0000313" key="3">
    <source>
        <dbReference type="Proteomes" id="UP000053647"/>
    </source>
</evidence>
<protein>
    <recommendedName>
        <fullName evidence="1">Tc1-like transposase DDE domain-containing protein</fullName>
    </recommendedName>
</protein>
<organism evidence="2 3">
    <name type="scientific">Paxillus involutus ATCC 200175</name>
    <dbReference type="NCBI Taxonomy" id="664439"/>
    <lineage>
        <taxon>Eukaryota</taxon>
        <taxon>Fungi</taxon>
        <taxon>Dikarya</taxon>
        <taxon>Basidiomycota</taxon>
        <taxon>Agaricomycotina</taxon>
        <taxon>Agaricomycetes</taxon>
        <taxon>Agaricomycetidae</taxon>
        <taxon>Boletales</taxon>
        <taxon>Paxilineae</taxon>
        <taxon>Paxillaceae</taxon>
        <taxon>Paxillus</taxon>
    </lineage>
</organism>
<dbReference type="InterPro" id="IPR036397">
    <property type="entry name" value="RNaseH_sf"/>
</dbReference>
<dbReference type="AlphaFoldDB" id="A0A0C9TSS9"/>